<evidence type="ECO:0000256" key="6">
    <source>
        <dbReference type="ARBA" id="ARBA00022989"/>
    </source>
</evidence>
<keyword evidence="6 8" id="KW-1133">Transmembrane helix</keyword>
<evidence type="ECO:0000313" key="9">
    <source>
        <dbReference type="EMBL" id="TDX42892.1"/>
    </source>
</evidence>
<evidence type="ECO:0000256" key="3">
    <source>
        <dbReference type="ARBA" id="ARBA00022475"/>
    </source>
</evidence>
<evidence type="ECO:0000256" key="7">
    <source>
        <dbReference type="ARBA" id="ARBA00023136"/>
    </source>
</evidence>
<accession>A0A4R8GBZ0</accession>
<keyword evidence="3" id="KW-1003">Cell membrane</keyword>
<feature type="transmembrane region" description="Helical" evidence="8">
    <location>
        <begin position="214"/>
        <end position="233"/>
    </location>
</feature>
<feature type="transmembrane region" description="Helical" evidence="8">
    <location>
        <begin position="47"/>
        <end position="65"/>
    </location>
</feature>
<dbReference type="GO" id="GO:0005886">
    <property type="term" value="C:plasma membrane"/>
    <property type="evidence" value="ECO:0007669"/>
    <property type="project" value="UniProtKB-SubCell"/>
</dbReference>
<feature type="transmembrane region" description="Helical" evidence="8">
    <location>
        <begin position="72"/>
        <end position="89"/>
    </location>
</feature>
<dbReference type="InterPro" id="IPR001851">
    <property type="entry name" value="ABC_transp_permease"/>
</dbReference>
<dbReference type="Pfam" id="PF02653">
    <property type="entry name" value="BPD_transp_2"/>
    <property type="match status" value="1"/>
</dbReference>
<feature type="transmembrane region" description="Helical" evidence="8">
    <location>
        <begin position="95"/>
        <end position="117"/>
    </location>
</feature>
<comment type="subcellular location">
    <subcellularLocation>
        <location evidence="1">Cell membrane</location>
        <topology evidence="1">Multi-pass membrane protein</topology>
    </subcellularLocation>
</comment>
<reference evidence="9 10" key="1">
    <citation type="submission" date="2019-03" db="EMBL/GenBank/DDBJ databases">
        <title>Subsurface microbial communities from deep shales in Ohio and West Virginia, USA.</title>
        <authorList>
            <person name="Wrighton K."/>
        </authorList>
    </citation>
    <scope>NUCLEOTIDE SEQUENCE [LARGE SCALE GENOMIC DNA]</scope>
    <source>
        <strain evidence="9 10">DSMZ 11287</strain>
    </source>
</reference>
<evidence type="ECO:0000256" key="5">
    <source>
        <dbReference type="ARBA" id="ARBA00022692"/>
    </source>
</evidence>
<dbReference type="EMBL" id="SOEF01000019">
    <property type="protein sequence ID" value="TDX42892.1"/>
    <property type="molecule type" value="Genomic_DNA"/>
</dbReference>
<keyword evidence="2" id="KW-0813">Transport</keyword>
<dbReference type="Proteomes" id="UP000295472">
    <property type="component" value="Unassembled WGS sequence"/>
</dbReference>
<keyword evidence="7 8" id="KW-0472">Membrane</keyword>
<keyword evidence="4" id="KW-0997">Cell inner membrane</keyword>
<comment type="caution">
    <text evidence="9">The sequence shown here is derived from an EMBL/GenBank/DDBJ whole genome shotgun (WGS) entry which is preliminary data.</text>
</comment>
<dbReference type="AlphaFoldDB" id="A0A4R8GBZ0"/>
<dbReference type="RefSeq" id="WP_134059349.1">
    <property type="nucleotide sequence ID" value="NZ_SOEF01000019.1"/>
</dbReference>
<evidence type="ECO:0000313" key="10">
    <source>
        <dbReference type="Proteomes" id="UP000295472"/>
    </source>
</evidence>
<proteinExistence type="predicted"/>
<dbReference type="GO" id="GO:0022857">
    <property type="term" value="F:transmembrane transporter activity"/>
    <property type="evidence" value="ECO:0007669"/>
    <property type="project" value="InterPro"/>
</dbReference>
<evidence type="ECO:0000256" key="2">
    <source>
        <dbReference type="ARBA" id="ARBA00022448"/>
    </source>
</evidence>
<feature type="transmembrane region" description="Helical" evidence="8">
    <location>
        <begin position="163"/>
        <end position="185"/>
    </location>
</feature>
<dbReference type="GeneID" id="57012983"/>
<dbReference type="PANTHER" id="PTHR32196">
    <property type="entry name" value="ABC TRANSPORTER PERMEASE PROTEIN YPHD-RELATED-RELATED"/>
    <property type="match status" value="1"/>
</dbReference>
<organism evidence="9 10">
    <name type="scientific">Halanaerobium congolense</name>
    <dbReference type="NCBI Taxonomy" id="54121"/>
    <lineage>
        <taxon>Bacteria</taxon>
        <taxon>Bacillati</taxon>
        <taxon>Bacillota</taxon>
        <taxon>Clostridia</taxon>
        <taxon>Halanaerobiales</taxon>
        <taxon>Halanaerobiaceae</taxon>
        <taxon>Halanaerobium</taxon>
    </lineage>
</organism>
<sequence>MQSKIKGRFRFDWQQNIVFIAFAFVFIFFAITLYKDGFLSVFNIANIFRQTAIISVMAIGMTFVISAGEIDLSVGSITALSALSTALVLDAGLGIIIALIVGLATGMFFGVVNGFFVSQIGIPSFLVTLGMMGTIRGTAMWLTDTKPIPILNDTYNFWFGSGNIGLIPILFFWMILIGLIGYVVYNKTTFGRHTLAVGGNEKAAKYTGVKTSLIKFKVMALSGLMAGLAGMLYAGRMQSGRYTFGEGDELSVIAAVILGGTSLFGGMGTIIGTLVGALLMGVINNGLIIAGLDVSQQMIIRGLIIILAVALGKKK</sequence>
<name>A0A4R8GBZ0_9FIRM</name>
<evidence type="ECO:0000256" key="1">
    <source>
        <dbReference type="ARBA" id="ARBA00004651"/>
    </source>
</evidence>
<feature type="transmembrane region" description="Helical" evidence="8">
    <location>
        <begin position="124"/>
        <end position="143"/>
    </location>
</feature>
<evidence type="ECO:0000256" key="4">
    <source>
        <dbReference type="ARBA" id="ARBA00022519"/>
    </source>
</evidence>
<protein>
    <submittedName>
        <fullName evidence="9">Monosaccharide ABC transporter membrane protein (CUT2 family)</fullName>
    </submittedName>
</protein>
<feature type="transmembrane region" description="Helical" evidence="8">
    <location>
        <begin position="16"/>
        <end position="35"/>
    </location>
</feature>
<dbReference type="PANTHER" id="PTHR32196:SF21">
    <property type="entry name" value="ABC TRANSPORTER PERMEASE PROTEIN YPHD-RELATED"/>
    <property type="match status" value="1"/>
</dbReference>
<gene>
    <name evidence="9" type="ORF">C7954_1193</name>
</gene>
<dbReference type="CDD" id="cd06579">
    <property type="entry name" value="TM_PBP1_transp_AraH_like"/>
    <property type="match status" value="1"/>
</dbReference>
<keyword evidence="5 8" id="KW-0812">Transmembrane</keyword>
<evidence type="ECO:0000256" key="8">
    <source>
        <dbReference type="SAM" id="Phobius"/>
    </source>
</evidence>